<dbReference type="Pfam" id="PF00126">
    <property type="entry name" value="HTH_1"/>
    <property type="match status" value="1"/>
</dbReference>
<dbReference type="GO" id="GO:0006351">
    <property type="term" value="P:DNA-templated transcription"/>
    <property type="evidence" value="ECO:0007669"/>
    <property type="project" value="TreeGrafter"/>
</dbReference>
<evidence type="ECO:0000259" key="5">
    <source>
        <dbReference type="PROSITE" id="PS50931"/>
    </source>
</evidence>
<dbReference type="CDD" id="cd08474">
    <property type="entry name" value="PBP2_CrgA_like_5"/>
    <property type="match status" value="1"/>
</dbReference>
<evidence type="ECO:0000313" key="7">
    <source>
        <dbReference type="Proteomes" id="UP001409585"/>
    </source>
</evidence>
<keyword evidence="7" id="KW-1185">Reference proteome</keyword>
<dbReference type="Proteomes" id="UP001409585">
    <property type="component" value="Unassembled WGS sequence"/>
</dbReference>
<organism evidence="6 7">
    <name type="scientific">Halioxenophilus aromaticivorans</name>
    <dbReference type="NCBI Taxonomy" id="1306992"/>
    <lineage>
        <taxon>Bacteria</taxon>
        <taxon>Pseudomonadati</taxon>
        <taxon>Pseudomonadota</taxon>
        <taxon>Gammaproteobacteria</taxon>
        <taxon>Alteromonadales</taxon>
        <taxon>Alteromonadaceae</taxon>
        <taxon>Halioxenophilus</taxon>
    </lineage>
</organism>
<evidence type="ECO:0000256" key="2">
    <source>
        <dbReference type="ARBA" id="ARBA00023015"/>
    </source>
</evidence>
<gene>
    <name evidence="6" type="ORF">GCM10025791_22910</name>
</gene>
<accession>A0AAV3U2X3</accession>
<dbReference type="SUPFAM" id="SSF53850">
    <property type="entry name" value="Periplasmic binding protein-like II"/>
    <property type="match status" value="1"/>
</dbReference>
<dbReference type="PROSITE" id="PS50931">
    <property type="entry name" value="HTH_LYSR"/>
    <property type="match status" value="1"/>
</dbReference>
<keyword evidence="2" id="KW-0805">Transcription regulation</keyword>
<dbReference type="AlphaFoldDB" id="A0AAV3U2X3"/>
<dbReference type="PANTHER" id="PTHR30537:SF1">
    <property type="entry name" value="HTH-TYPE TRANSCRIPTIONAL REGULATOR PGRR"/>
    <property type="match status" value="1"/>
</dbReference>
<evidence type="ECO:0000256" key="4">
    <source>
        <dbReference type="ARBA" id="ARBA00023163"/>
    </source>
</evidence>
<dbReference type="FunFam" id="1.10.10.10:FF:000001">
    <property type="entry name" value="LysR family transcriptional regulator"/>
    <property type="match status" value="1"/>
</dbReference>
<dbReference type="RefSeq" id="WP_345421866.1">
    <property type="nucleotide sequence ID" value="NZ_AP031496.1"/>
</dbReference>
<dbReference type="PANTHER" id="PTHR30537">
    <property type="entry name" value="HTH-TYPE TRANSCRIPTIONAL REGULATOR"/>
    <property type="match status" value="1"/>
</dbReference>
<comment type="caution">
    <text evidence="6">The sequence shown here is derived from an EMBL/GenBank/DDBJ whole genome shotgun (WGS) entry which is preliminary data.</text>
</comment>
<evidence type="ECO:0000256" key="3">
    <source>
        <dbReference type="ARBA" id="ARBA00023125"/>
    </source>
</evidence>
<dbReference type="FunFam" id="3.40.190.290:FF:000012">
    <property type="entry name" value="Transcriptional regulator, LysR family"/>
    <property type="match status" value="1"/>
</dbReference>
<dbReference type="Pfam" id="PF03466">
    <property type="entry name" value="LysR_substrate"/>
    <property type="match status" value="1"/>
</dbReference>
<dbReference type="InterPro" id="IPR005119">
    <property type="entry name" value="LysR_subst-bd"/>
</dbReference>
<feature type="domain" description="HTH lysR-type" evidence="5">
    <location>
        <begin position="4"/>
        <end position="61"/>
    </location>
</feature>
<dbReference type="EMBL" id="BAABLX010000017">
    <property type="protein sequence ID" value="GAA4943492.1"/>
    <property type="molecule type" value="Genomic_DNA"/>
</dbReference>
<proteinExistence type="inferred from homology"/>
<dbReference type="InterPro" id="IPR036388">
    <property type="entry name" value="WH-like_DNA-bd_sf"/>
</dbReference>
<dbReference type="InterPro" id="IPR036390">
    <property type="entry name" value="WH_DNA-bd_sf"/>
</dbReference>
<keyword evidence="3" id="KW-0238">DNA-binding</keyword>
<name>A0AAV3U2X3_9ALTE</name>
<reference evidence="7" key="1">
    <citation type="journal article" date="2019" name="Int. J. Syst. Evol. Microbiol.">
        <title>The Global Catalogue of Microorganisms (GCM) 10K type strain sequencing project: providing services to taxonomists for standard genome sequencing and annotation.</title>
        <authorList>
            <consortium name="The Broad Institute Genomics Platform"/>
            <consortium name="The Broad Institute Genome Sequencing Center for Infectious Disease"/>
            <person name="Wu L."/>
            <person name="Ma J."/>
        </authorList>
    </citation>
    <scope>NUCLEOTIDE SEQUENCE [LARGE SCALE GENOMIC DNA]</scope>
    <source>
        <strain evidence="7">JCM 19134</strain>
    </source>
</reference>
<dbReference type="Gene3D" id="3.40.190.290">
    <property type="match status" value="1"/>
</dbReference>
<comment type="similarity">
    <text evidence="1">Belongs to the LysR transcriptional regulatory family.</text>
</comment>
<dbReference type="Gene3D" id="1.10.10.10">
    <property type="entry name" value="Winged helix-like DNA-binding domain superfamily/Winged helix DNA-binding domain"/>
    <property type="match status" value="1"/>
</dbReference>
<dbReference type="PRINTS" id="PR00039">
    <property type="entry name" value="HTHLYSR"/>
</dbReference>
<dbReference type="InterPro" id="IPR000847">
    <property type="entry name" value="LysR_HTH_N"/>
</dbReference>
<evidence type="ECO:0000313" key="6">
    <source>
        <dbReference type="EMBL" id="GAA4943492.1"/>
    </source>
</evidence>
<dbReference type="GO" id="GO:0003700">
    <property type="term" value="F:DNA-binding transcription factor activity"/>
    <property type="evidence" value="ECO:0007669"/>
    <property type="project" value="InterPro"/>
</dbReference>
<dbReference type="GO" id="GO:0043565">
    <property type="term" value="F:sequence-specific DNA binding"/>
    <property type="evidence" value="ECO:0007669"/>
    <property type="project" value="TreeGrafter"/>
</dbReference>
<dbReference type="SUPFAM" id="SSF46785">
    <property type="entry name" value="Winged helix' DNA-binding domain"/>
    <property type="match status" value="1"/>
</dbReference>
<protein>
    <submittedName>
        <fullName evidence="6">LysR family transcriptional regulator</fullName>
    </submittedName>
</protein>
<evidence type="ECO:0000256" key="1">
    <source>
        <dbReference type="ARBA" id="ARBA00009437"/>
    </source>
</evidence>
<sequence length="297" mass="33438">MPRENINDLVVFIAIAREGSFTKAAAKMGVSQSALSHSIRQLEERLGIRLFTRTTRAVSPTEAGQRLLTGIGPHFDSIEQELEALNLFRDKPAGTIRIAAASNTISHVLWPKIREFLPEYPQISVELFTDNGLTDIVNGRFDAGVRLGDQIAKDMIAVRIGPDIRFAAVATPEFFKQHGKPATPQQLTQFKCINFRLPTAGGLYAWEFEENGEEFKVRVDGQLVFNEIYHIIQATLDGFGISYMPEELAKPHIESGEFERVLDAWCPLWEGPYLYYPNWRQAPPAFSALVEALRHRP</sequence>
<dbReference type="InterPro" id="IPR058163">
    <property type="entry name" value="LysR-type_TF_proteobact-type"/>
</dbReference>
<keyword evidence="4" id="KW-0804">Transcription</keyword>